<evidence type="ECO:0000313" key="2">
    <source>
        <dbReference type="Proteomes" id="UP000248544"/>
    </source>
</evidence>
<dbReference type="RefSeq" id="WP_111167483.1">
    <property type="nucleotide sequence ID" value="NZ_POUA01000086.1"/>
</dbReference>
<evidence type="ECO:0000313" key="1">
    <source>
        <dbReference type="EMBL" id="PZG47447.1"/>
    </source>
</evidence>
<keyword evidence="2" id="KW-1185">Reference proteome</keyword>
<accession>A0A2W2HNF6</accession>
<name>A0A2W2HNF6_9ACTN</name>
<sequence length="100" mass="10942">MCENCWDKYGRQADWNPRVEQAVALIHAICDEEITGGPLHYVISNWNVRGTIAPCSASDYSPEVERAANELAALFNEMPEPERAAALAYAQGYATLTPGA</sequence>
<dbReference type="EMBL" id="POUA01000086">
    <property type="protein sequence ID" value="PZG47447.1"/>
    <property type="molecule type" value="Genomic_DNA"/>
</dbReference>
<reference evidence="1 2" key="1">
    <citation type="submission" date="2018-01" db="EMBL/GenBank/DDBJ databases">
        <title>Draft genome sequence of Sphaerisporangium sp. 7K107.</title>
        <authorList>
            <person name="Sahin N."/>
            <person name="Saygin H."/>
            <person name="Ay H."/>
        </authorList>
    </citation>
    <scope>NUCLEOTIDE SEQUENCE [LARGE SCALE GENOMIC DNA]</scope>
    <source>
        <strain evidence="1 2">7K107</strain>
    </source>
</reference>
<dbReference type="Proteomes" id="UP000248544">
    <property type="component" value="Unassembled WGS sequence"/>
</dbReference>
<organism evidence="1 2">
    <name type="scientific">Spongiactinospora gelatinilytica</name>
    <dbReference type="NCBI Taxonomy" id="2666298"/>
    <lineage>
        <taxon>Bacteria</taxon>
        <taxon>Bacillati</taxon>
        <taxon>Actinomycetota</taxon>
        <taxon>Actinomycetes</taxon>
        <taxon>Streptosporangiales</taxon>
        <taxon>Streptosporangiaceae</taxon>
        <taxon>Spongiactinospora</taxon>
    </lineage>
</organism>
<comment type="caution">
    <text evidence="1">The sequence shown here is derived from an EMBL/GenBank/DDBJ whole genome shotgun (WGS) entry which is preliminary data.</text>
</comment>
<dbReference type="AlphaFoldDB" id="A0A2W2HNF6"/>
<gene>
    <name evidence="1" type="ORF">C1I98_13315</name>
</gene>
<proteinExistence type="predicted"/>
<protein>
    <submittedName>
        <fullName evidence="1">Uncharacterized protein</fullName>
    </submittedName>
</protein>